<dbReference type="PANTHER" id="PTHR47425">
    <property type="entry name" value="FARB-RELATED"/>
    <property type="match status" value="1"/>
</dbReference>
<evidence type="ECO:0000259" key="3">
    <source>
        <dbReference type="SMART" id="SM00906"/>
    </source>
</evidence>
<dbReference type="InterPro" id="IPR007219">
    <property type="entry name" value="XnlR_reg_dom"/>
</dbReference>
<dbReference type="EMBL" id="JAVDPF010000012">
    <property type="protein sequence ID" value="KAL1878477.1"/>
    <property type="molecule type" value="Genomic_DNA"/>
</dbReference>
<keyword evidence="1" id="KW-0539">Nucleus</keyword>
<keyword evidence="5" id="KW-1185">Reference proteome</keyword>
<dbReference type="PANTHER" id="PTHR47425:SF1">
    <property type="entry name" value="MISCELLANEOUS ZN(II)2CYS6 TRANSCRIPTION FACTOR (EUROFUNG)"/>
    <property type="match status" value="1"/>
</dbReference>
<dbReference type="Proteomes" id="UP001583193">
    <property type="component" value="Unassembled WGS sequence"/>
</dbReference>
<evidence type="ECO:0000313" key="4">
    <source>
        <dbReference type="EMBL" id="KAL1878477.1"/>
    </source>
</evidence>
<comment type="caution">
    <text evidence="4">The sequence shown here is derived from an EMBL/GenBank/DDBJ whole genome shotgun (WGS) entry which is preliminary data.</text>
</comment>
<feature type="region of interest" description="Disordered" evidence="2">
    <location>
        <begin position="617"/>
        <end position="657"/>
    </location>
</feature>
<dbReference type="InterPro" id="IPR052761">
    <property type="entry name" value="Fungal_Detox/Toxin_TFs"/>
</dbReference>
<dbReference type="Pfam" id="PF04082">
    <property type="entry name" value="Fungal_trans"/>
    <property type="match status" value="1"/>
</dbReference>
<evidence type="ECO:0000256" key="1">
    <source>
        <dbReference type="ARBA" id="ARBA00023242"/>
    </source>
</evidence>
<organism evidence="4 5">
    <name type="scientific">Paecilomyces lecythidis</name>
    <dbReference type="NCBI Taxonomy" id="3004212"/>
    <lineage>
        <taxon>Eukaryota</taxon>
        <taxon>Fungi</taxon>
        <taxon>Dikarya</taxon>
        <taxon>Ascomycota</taxon>
        <taxon>Pezizomycotina</taxon>
        <taxon>Eurotiomycetes</taxon>
        <taxon>Eurotiomycetidae</taxon>
        <taxon>Eurotiales</taxon>
        <taxon>Thermoascaceae</taxon>
        <taxon>Paecilomyces</taxon>
    </lineage>
</organism>
<evidence type="ECO:0000313" key="5">
    <source>
        <dbReference type="Proteomes" id="UP001583193"/>
    </source>
</evidence>
<dbReference type="CDD" id="cd12148">
    <property type="entry name" value="fungal_TF_MHR"/>
    <property type="match status" value="1"/>
</dbReference>
<accession>A0ABR3XR60</accession>
<reference evidence="4 5" key="1">
    <citation type="journal article" date="2024" name="IMA Fungus">
        <title>IMA Genome - F19 : A genome assembly and annotation guide to empower mycologists, including annotated draft genome sequences of Ceratocystis pirilliformis, Diaporthe australafricana, Fusarium ophioides, Paecilomyces lecythidis, and Sporothrix stenoceras.</title>
        <authorList>
            <person name="Aylward J."/>
            <person name="Wilson A.M."/>
            <person name="Visagie C.M."/>
            <person name="Spraker J."/>
            <person name="Barnes I."/>
            <person name="Buitendag C."/>
            <person name="Ceriani C."/>
            <person name="Del Mar Angel L."/>
            <person name="du Plessis D."/>
            <person name="Fuchs T."/>
            <person name="Gasser K."/>
            <person name="Kramer D."/>
            <person name="Li W."/>
            <person name="Munsamy K."/>
            <person name="Piso A."/>
            <person name="Price J.L."/>
            <person name="Sonnekus B."/>
            <person name="Thomas C."/>
            <person name="van der Nest A."/>
            <person name="van Dijk A."/>
            <person name="van Heerden A."/>
            <person name="van Vuuren N."/>
            <person name="Yilmaz N."/>
            <person name="Duong T.A."/>
            <person name="van der Merwe N.A."/>
            <person name="Wingfield M.J."/>
            <person name="Wingfield B.D."/>
        </authorList>
    </citation>
    <scope>NUCLEOTIDE SEQUENCE [LARGE SCALE GENOMIC DNA]</scope>
    <source>
        <strain evidence="4 5">CMW 18167</strain>
    </source>
</reference>
<feature type="region of interest" description="Disordered" evidence="2">
    <location>
        <begin position="738"/>
        <end position="788"/>
    </location>
</feature>
<feature type="compositionally biased region" description="Polar residues" evidence="2">
    <location>
        <begin position="738"/>
        <end position="765"/>
    </location>
</feature>
<gene>
    <name evidence="4" type="ORF">Plec18167_004551</name>
</gene>
<sequence length="788" mass="89005">MVLKRKIDSITRDAFFAYGFGYEPQSKRHASNATSVSDWEPRFDVSEEDSPPPPSRRGSGHLKPLLAQWTEERERPWRSIGTKDVAYSMPLENMVEVVQNLIDPDFDPSVLTKDNEPLFLKPLPSRIAQEDIDFLQQRGALTIPDEELRIELLRSYVQWAYNFMPTIDLHEFLRCVVENDPEGNISLLVFQAVMFAGTAFVDIKYLQEAGYETRQSARKEFFSRVRHLYAFDYEDDRLAVLQTLLLMTYWVDYESSPQKDIWHWIGVCNTQALSIGLHKDPTQSGMDPQLQRLRIRLWWSLYSRDRLIAMALRRPTQINEGACDVPMITLNDCDIRPFHPSVIEALGCAQLQDVSHQKRLAVMFIEKVKLCQCLGRVLFAQYTPSNHQFGATTRTTITLIPRQVSEAELNRCSQQLDRWLHGLPRDAQFIPPSKNHIREGENVLLLHSAMLRMIYHTTSSTLHRPQALIFFAKDRARNVKGPNIARTKLEDAATSITQIVQGLSQLNLLRFLPQSVVTVLLPAALAHLANLTSPDPKVRQSSAYKFRRCIEALHRLKEMYPAADMEVSRIETAVKVQCMRLKASISLSCRNGNNENGMDRQTASTILSELLACSADSPKSDSGSEEAAGLATPSVRARTISTDSGSPRDAVSPRTQPSTFQAKYHIGEQRMNSPPTYNSTISTMSSRNFDRMAMPPPDRNPVEPFQPFLPDFTTSVTDMPLDMNWTEDVIKAWTNFSDDTSETRSSPGTDAAHESTTNASSSLFSAANEKVPAGNEITGDLDRDLGFV</sequence>
<dbReference type="SMART" id="SM00906">
    <property type="entry name" value="Fungal_trans"/>
    <property type="match status" value="1"/>
</dbReference>
<proteinExistence type="predicted"/>
<name>A0ABR3XR60_9EURO</name>
<evidence type="ECO:0000256" key="2">
    <source>
        <dbReference type="SAM" id="MobiDB-lite"/>
    </source>
</evidence>
<protein>
    <recommendedName>
        <fullName evidence="3">Xylanolytic transcriptional activator regulatory domain-containing protein</fullName>
    </recommendedName>
</protein>
<feature type="domain" description="Xylanolytic transcriptional activator regulatory" evidence="3">
    <location>
        <begin position="261"/>
        <end position="334"/>
    </location>
</feature>
<feature type="region of interest" description="Disordered" evidence="2">
    <location>
        <begin position="25"/>
        <end position="63"/>
    </location>
</feature>